<feature type="region of interest" description="Disordered" evidence="1">
    <location>
        <begin position="1"/>
        <end position="32"/>
    </location>
</feature>
<gene>
    <name evidence="2" type="primary">ORF222185</name>
</gene>
<organism evidence="2">
    <name type="scientific">Arion vulgaris</name>
    <dbReference type="NCBI Taxonomy" id="1028688"/>
    <lineage>
        <taxon>Eukaryota</taxon>
        <taxon>Metazoa</taxon>
        <taxon>Spiralia</taxon>
        <taxon>Lophotrochozoa</taxon>
        <taxon>Mollusca</taxon>
        <taxon>Gastropoda</taxon>
        <taxon>Heterobranchia</taxon>
        <taxon>Euthyneura</taxon>
        <taxon>Panpulmonata</taxon>
        <taxon>Eupulmonata</taxon>
        <taxon>Stylommatophora</taxon>
        <taxon>Helicina</taxon>
        <taxon>Arionoidea</taxon>
        <taxon>Arionidae</taxon>
        <taxon>Arion</taxon>
    </lineage>
</organism>
<dbReference type="EMBL" id="HACG01052939">
    <property type="protein sequence ID" value="CEK99810.1"/>
    <property type="molecule type" value="Transcribed_RNA"/>
</dbReference>
<feature type="compositionally biased region" description="Basic and acidic residues" evidence="1">
    <location>
        <begin position="1"/>
        <end position="11"/>
    </location>
</feature>
<dbReference type="AlphaFoldDB" id="A0A0B7C5M9"/>
<evidence type="ECO:0000313" key="2">
    <source>
        <dbReference type="EMBL" id="CEK99810.1"/>
    </source>
</evidence>
<name>A0A0B7C5M9_9EUPU</name>
<proteinExistence type="predicted"/>
<sequence>EQTRPEMDAYRLPETVTSSPSSSPSSGHDTPQLEKLQTIEQQNQEQQILMHVDPMLRHPNLNLPVDDQVVYENLYTCLKEKEVSN</sequence>
<feature type="non-terminal residue" evidence="2">
    <location>
        <position position="85"/>
    </location>
</feature>
<evidence type="ECO:0000256" key="1">
    <source>
        <dbReference type="SAM" id="MobiDB-lite"/>
    </source>
</evidence>
<accession>A0A0B7C5M9</accession>
<feature type="non-terminal residue" evidence="2">
    <location>
        <position position="1"/>
    </location>
</feature>
<protein>
    <submittedName>
        <fullName evidence="2">Uncharacterized protein</fullName>
    </submittedName>
</protein>
<reference evidence="2" key="1">
    <citation type="submission" date="2014-12" db="EMBL/GenBank/DDBJ databases">
        <title>Insight into the proteome of Arion vulgaris.</title>
        <authorList>
            <person name="Aradska J."/>
            <person name="Bulat T."/>
            <person name="Smidak R."/>
            <person name="Sarate P."/>
            <person name="Gangsoo J."/>
            <person name="Sialana F."/>
            <person name="Bilban M."/>
            <person name="Lubec G."/>
        </authorList>
    </citation>
    <scope>NUCLEOTIDE SEQUENCE</scope>
    <source>
        <tissue evidence="2">Skin</tissue>
    </source>
</reference>